<feature type="compositionally biased region" description="Low complexity" evidence="1">
    <location>
        <begin position="436"/>
        <end position="455"/>
    </location>
</feature>
<feature type="compositionally biased region" description="Polar residues" evidence="1">
    <location>
        <begin position="387"/>
        <end position="410"/>
    </location>
</feature>
<evidence type="ECO:0000256" key="2">
    <source>
        <dbReference type="SAM" id="Phobius"/>
    </source>
</evidence>
<evidence type="ECO:0000313" key="4">
    <source>
        <dbReference type="Proteomes" id="UP000016933"/>
    </source>
</evidence>
<keyword evidence="2" id="KW-0812">Transmembrane</keyword>
<dbReference type="AlphaFoldDB" id="M2Y5X0"/>
<feature type="region of interest" description="Disordered" evidence="1">
    <location>
        <begin position="480"/>
        <end position="509"/>
    </location>
</feature>
<feature type="compositionally biased region" description="Basic and acidic residues" evidence="1">
    <location>
        <begin position="79"/>
        <end position="96"/>
    </location>
</feature>
<evidence type="ECO:0000256" key="1">
    <source>
        <dbReference type="SAM" id="MobiDB-lite"/>
    </source>
</evidence>
<dbReference type="OrthoDB" id="3646367at2759"/>
<keyword evidence="2" id="KW-0472">Membrane</keyword>
<sequence length="509" mass="55480">MPPTAQRTIYVRRAVAESGDLGGGPQIDDARARGGGQEGKQAAVGSGAGVSGRIGGKDAAGGGWPGKAVKRQRHHVRDWRRERSAKATSAEERSLAEDLEAGNDSEVTSSNSKHLARQWSLERYAKYKAKGLKRQESAIISTMGMYTLIGPAPEHLDRQAIKRGLLSRFSSTEVPAAVGFSTITTGTQSSDALFTYDPITTAATHHPSITGLSATFNYAPTMKVEDYHTTIKGPPSTAAPSVSHGKRRVEHGLPTSYVVSWYAILALLSTLWTISIVLYFVNFPPKFWLQRRSAREHCKPRYAKVSEDSSSDRTRDQIGSAAFTTSSDTPSSTSPSLRTRVQRPRDHTDPDVVGLGIELSEIAPKRQKSFINSNDKPLPGAPGKASTPHTAPLPSNSQFDHLPTITPSHTQDLEDGLTIPTREHDSTYLSPHRLSPYDSSQSSPSSASSSRSPSPHRVLKKVGDGIEYFAGRAARMMHDQVKEDPEEDLFLPVRHSERERPGEVLKKAY</sequence>
<feature type="compositionally biased region" description="Gly residues" evidence="1">
    <location>
        <begin position="46"/>
        <end position="65"/>
    </location>
</feature>
<feature type="compositionally biased region" description="Basic and acidic residues" evidence="1">
    <location>
        <begin position="494"/>
        <end position="509"/>
    </location>
</feature>
<organism evidence="3 4">
    <name type="scientific">Dothistroma septosporum (strain NZE10 / CBS 128990)</name>
    <name type="common">Red band needle blight fungus</name>
    <name type="synonym">Mycosphaerella pini</name>
    <dbReference type="NCBI Taxonomy" id="675120"/>
    <lineage>
        <taxon>Eukaryota</taxon>
        <taxon>Fungi</taxon>
        <taxon>Dikarya</taxon>
        <taxon>Ascomycota</taxon>
        <taxon>Pezizomycotina</taxon>
        <taxon>Dothideomycetes</taxon>
        <taxon>Dothideomycetidae</taxon>
        <taxon>Mycosphaerellales</taxon>
        <taxon>Mycosphaerellaceae</taxon>
        <taxon>Dothistroma</taxon>
    </lineage>
</organism>
<feature type="region of interest" description="Disordered" evidence="1">
    <location>
        <begin position="366"/>
        <end position="460"/>
    </location>
</feature>
<dbReference type="eggNOG" id="ENOG502R9JY">
    <property type="taxonomic scope" value="Eukaryota"/>
</dbReference>
<gene>
    <name evidence="3" type="ORF">DOTSEDRAFT_35870</name>
</gene>
<dbReference type="OMA" id="WGMERNS"/>
<feature type="compositionally biased region" description="Basic and acidic residues" evidence="1">
    <location>
        <begin position="300"/>
        <end position="316"/>
    </location>
</feature>
<accession>M2Y5X0</accession>
<dbReference type="EMBL" id="KB446540">
    <property type="protein sequence ID" value="EME43654.1"/>
    <property type="molecule type" value="Genomic_DNA"/>
</dbReference>
<protein>
    <submittedName>
        <fullName evidence="3">Uncharacterized protein</fullName>
    </submittedName>
</protein>
<reference evidence="3 4" key="2">
    <citation type="journal article" date="2012" name="PLoS Pathog.">
        <title>Diverse lifestyles and strategies of plant pathogenesis encoded in the genomes of eighteen Dothideomycetes fungi.</title>
        <authorList>
            <person name="Ohm R.A."/>
            <person name="Feau N."/>
            <person name="Henrissat B."/>
            <person name="Schoch C.L."/>
            <person name="Horwitz B.A."/>
            <person name="Barry K.W."/>
            <person name="Condon B.J."/>
            <person name="Copeland A.C."/>
            <person name="Dhillon B."/>
            <person name="Glaser F."/>
            <person name="Hesse C.N."/>
            <person name="Kosti I."/>
            <person name="LaButti K."/>
            <person name="Lindquist E.A."/>
            <person name="Lucas S."/>
            <person name="Salamov A.A."/>
            <person name="Bradshaw R.E."/>
            <person name="Ciuffetti L."/>
            <person name="Hamelin R.C."/>
            <person name="Kema G.H.J."/>
            <person name="Lawrence C."/>
            <person name="Scott J.A."/>
            <person name="Spatafora J.W."/>
            <person name="Turgeon B.G."/>
            <person name="de Wit P.J.G.M."/>
            <person name="Zhong S."/>
            <person name="Goodwin S.B."/>
            <person name="Grigoriev I.V."/>
        </authorList>
    </citation>
    <scope>NUCLEOTIDE SEQUENCE [LARGE SCALE GENOMIC DNA]</scope>
    <source>
        <strain evidence="4">NZE10 / CBS 128990</strain>
    </source>
</reference>
<feature type="region of interest" description="Disordered" evidence="1">
    <location>
        <begin position="300"/>
        <end position="352"/>
    </location>
</feature>
<name>M2Y5X0_DOTSN</name>
<feature type="transmembrane region" description="Helical" evidence="2">
    <location>
        <begin position="259"/>
        <end position="281"/>
    </location>
</feature>
<keyword evidence="2" id="KW-1133">Transmembrane helix</keyword>
<dbReference type="Proteomes" id="UP000016933">
    <property type="component" value="Unassembled WGS sequence"/>
</dbReference>
<feature type="compositionally biased region" description="Low complexity" evidence="1">
    <location>
        <begin position="324"/>
        <end position="336"/>
    </location>
</feature>
<proteinExistence type="predicted"/>
<evidence type="ECO:0000313" key="3">
    <source>
        <dbReference type="EMBL" id="EME43654.1"/>
    </source>
</evidence>
<dbReference type="HOGENOM" id="CLU_535304_0_0_1"/>
<feature type="region of interest" description="Disordered" evidence="1">
    <location>
        <begin position="16"/>
        <end position="111"/>
    </location>
</feature>
<keyword evidence="4" id="KW-1185">Reference proteome</keyword>
<reference evidence="4" key="1">
    <citation type="journal article" date="2012" name="PLoS Genet.">
        <title>The genomes of the fungal plant pathogens Cladosporium fulvum and Dothistroma septosporum reveal adaptation to different hosts and lifestyles but also signatures of common ancestry.</title>
        <authorList>
            <person name="de Wit P.J.G.M."/>
            <person name="van der Burgt A."/>
            <person name="Oekmen B."/>
            <person name="Stergiopoulos I."/>
            <person name="Abd-Elsalam K.A."/>
            <person name="Aerts A.L."/>
            <person name="Bahkali A.H."/>
            <person name="Beenen H.G."/>
            <person name="Chettri P."/>
            <person name="Cox M.P."/>
            <person name="Datema E."/>
            <person name="de Vries R.P."/>
            <person name="Dhillon B."/>
            <person name="Ganley A.R."/>
            <person name="Griffiths S.A."/>
            <person name="Guo Y."/>
            <person name="Hamelin R.C."/>
            <person name="Henrissat B."/>
            <person name="Kabir M.S."/>
            <person name="Jashni M.K."/>
            <person name="Kema G."/>
            <person name="Klaubauf S."/>
            <person name="Lapidus A."/>
            <person name="Levasseur A."/>
            <person name="Lindquist E."/>
            <person name="Mehrabi R."/>
            <person name="Ohm R.A."/>
            <person name="Owen T.J."/>
            <person name="Salamov A."/>
            <person name="Schwelm A."/>
            <person name="Schijlen E."/>
            <person name="Sun H."/>
            <person name="van den Burg H.A."/>
            <person name="van Ham R.C.H.J."/>
            <person name="Zhang S."/>
            <person name="Goodwin S.B."/>
            <person name="Grigoriev I.V."/>
            <person name="Collemare J."/>
            <person name="Bradshaw R.E."/>
        </authorList>
    </citation>
    <scope>NUCLEOTIDE SEQUENCE [LARGE SCALE GENOMIC DNA]</scope>
    <source>
        <strain evidence="4">NZE10 / CBS 128990</strain>
    </source>
</reference>
<feature type="compositionally biased region" description="Basic residues" evidence="1">
    <location>
        <begin position="68"/>
        <end position="78"/>
    </location>
</feature>